<dbReference type="NCBIfam" id="NF038191">
    <property type="entry name" value="V_Cas12k"/>
    <property type="match status" value="1"/>
</dbReference>
<evidence type="ECO:0000313" key="3">
    <source>
        <dbReference type="Proteomes" id="UP000717364"/>
    </source>
</evidence>
<protein>
    <submittedName>
        <fullName evidence="2">Type V CRISPR-associated protein Cas12k</fullName>
    </submittedName>
</protein>
<dbReference type="AlphaFoldDB" id="A0A947DDJ8"/>
<comment type="caution">
    <text evidence="2">The sequence shown here is derived from an EMBL/GenBank/DDBJ whole genome shotgun (WGS) entry which is preliminary data.</text>
</comment>
<dbReference type="RefSeq" id="WP_215607441.1">
    <property type="nucleotide sequence ID" value="NZ_JADOES010000004.1"/>
</dbReference>
<dbReference type="InterPro" id="IPR049868">
    <property type="entry name" value="V_Cas12k"/>
</dbReference>
<dbReference type="Proteomes" id="UP000717364">
    <property type="component" value="Unassembled WGS sequence"/>
</dbReference>
<evidence type="ECO:0000256" key="1">
    <source>
        <dbReference type="SAM" id="MobiDB-lite"/>
    </source>
</evidence>
<evidence type="ECO:0000313" key="2">
    <source>
        <dbReference type="EMBL" id="MBT9314369.1"/>
    </source>
</evidence>
<reference evidence="2" key="1">
    <citation type="submission" date="2020-11" db="EMBL/GenBank/DDBJ databases">
        <authorList>
            <person name="Konstantinou D."/>
            <person name="Gkelis S."/>
            <person name="Popin R."/>
            <person name="Fewer D."/>
            <person name="Sivonen K."/>
        </authorList>
    </citation>
    <scope>NUCLEOTIDE SEQUENCE</scope>
    <source>
        <strain evidence="2">TAU-MAC 1115</strain>
    </source>
</reference>
<proteinExistence type="predicted"/>
<accession>A0A947DDJ8</accession>
<feature type="region of interest" description="Disordered" evidence="1">
    <location>
        <begin position="482"/>
        <end position="507"/>
    </location>
</feature>
<keyword evidence="3" id="KW-1185">Reference proteome</keyword>
<sequence length="630" mass="73278">MSQVTIQCRLVAPEATRRHLWKLASEKNTPLINELIQGVVNHPDFEAWRQKGRHPVDIVRKHCKQLKSEARFSGQPSRFYMSAEKVVDYIFKSWFKIQNRLQKRLSGKQDWLTILKSDDELVEICGQSLEKIKQKAVQILKDIERKTETSHTKETQTSSQKSLTRSHLFKRYRSAKQPLTQCASAYLLKNSCRIPKQSEDSQKFSQRRRKSELQVQRLQEQLEARVPKGRDLTEQDWLSTLLTATSTVPKDNQEHKRWQDRLLAKPHTIPFPILFETNEDLSWSLHSKGRLCVHFNGLREYTFQIYCDQRQLSWFKRFLEDQQTKRASKNQHSSALFTLRSACLSWQKIDDKDHPWDNHYLTLSCTVDKRLWSAEGTDQVRQEKAADTAKILTRLNAKDSLSKTQAAYAKRLNSMLDKLESPFDRPSQPRYQGQSQIIAGLSLGWDSPLTLAIWKADTQEILIYRSLRQLLAKDYPLFLKQRREQQKQSHRRHKAQRQGKENQFGTSNLGQHIDRLLAKAVVNTAKQYGAGSIAIPALDNIRDILQVEIDARAEQKIPGYLEAQKRYTKQYKSNIHKWSYGRLLDQITSKANQENLAIEKSKQPLSGTSQAKAKFVAINAYESRKTVRQN</sequence>
<name>A0A947DDJ8_9CYAN</name>
<organism evidence="2 3">
    <name type="scientific">Leptothoe spongobia TAU-MAC 1115</name>
    <dbReference type="NCBI Taxonomy" id="1967444"/>
    <lineage>
        <taxon>Bacteria</taxon>
        <taxon>Bacillati</taxon>
        <taxon>Cyanobacteriota</taxon>
        <taxon>Cyanophyceae</taxon>
        <taxon>Nodosilineales</taxon>
        <taxon>Cymatolegaceae</taxon>
        <taxon>Leptothoe</taxon>
        <taxon>Leptothoe spongobia</taxon>
    </lineage>
</organism>
<dbReference type="EMBL" id="JADOES010000004">
    <property type="protein sequence ID" value="MBT9314369.1"/>
    <property type="molecule type" value="Genomic_DNA"/>
</dbReference>
<reference evidence="2" key="2">
    <citation type="journal article" date="2021" name="Mar. Drugs">
        <title>Genome Reduction and Secondary Metabolism of the Marine Sponge-Associated Cyanobacterium Leptothoe.</title>
        <authorList>
            <person name="Konstantinou D."/>
            <person name="Popin R.V."/>
            <person name="Fewer D.P."/>
            <person name="Sivonen K."/>
            <person name="Gkelis S."/>
        </authorList>
    </citation>
    <scope>NUCLEOTIDE SEQUENCE</scope>
    <source>
        <strain evidence="2">TAU-MAC 1115</strain>
    </source>
</reference>
<feature type="compositionally biased region" description="Basic residues" evidence="1">
    <location>
        <begin position="488"/>
        <end position="497"/>
    </location>
</feature>
<gene>
    <name evidence="2" type="primary">cas12k</name>
    <name evidence="2" type="ORF">IXB50_02915</name>
</gene>